<feature type="compositionally biased region" description="Polar residues" evidence="1">
    <location>
        <begin position="150"/>
        <end position="164"/>
    </location>
</feature>
<comment type="caution">
    <text evidence="2">The sequence shown here is derived from an EMBL/GenBank/DDBJ whole genome shotgun (WGS) entry which is preliminary data.</text>
</comment>
<feature type="compositionally biased region" description="Basic and acidic residues" evidence="1">
    <location>
        <begin position="492"/>
        <end position="502"/>
    </location>
</feature>
<evidence type="ECO:0000313" key="2">
    <source>
        <dbReference type="EMBL" id="RVX66481.1"/>
    </source>
</evidence>
<feature type="region of interest" description="Disordered" evidence="1">
    <location>
        <begin position="110"/>
        <end position="269"/>
    </location>
</feature>
<dbReference type="Proteomes" id="UP000288859">
    <property type="component" value="Unassembled WGS sequence"/>
</dbReference>
<evidence type="ECO:0000256" key="1">
    <source>
        <dbReference type="SAM" id="MobiDB-lite"/>
    </source>
</evidence>
<feature type="compositionally biased region" description="Basic and acidic residues" evidence="1">
    <location>
        <begin position="137"/>
        <end position="149"/>
    </location>
</feature>
<organism evidence="2 3">
    <name type="scientific">Exophiala mesophila</name>
    <name type="common">Black yeast-like fungus</name>
    <dbReference type="NCBI Taxonomy" id="212818"/>
    <lineage>
        <taxon>Eukaryota</taxon>
        <taxon>Fungi</taxon>
        <taxon>Dikarya</taxon>
        <taxon>Ascomycota</taxon>
        <taxon>Pezizomycotina</taxon>
        <taxon>Eurotiomycetes</taxon>
        <taxon>Chaetothyriomycetidae</taxon>
        <taxon>Chaetothyriales</taxon>
        <taxon>Herpotrichiellaceae</taxon>
        <taxon>Exophiala</taxon>
    </lineage>
</organism>
<accession>A0A438MS82</accession>
<feature type="compositionally biased region" description="Polar residues" evidence="1">
    <location>
        <begin position="506"/>
        <end position="523"/>
    </location>
</feature>
<gene>
    <name evidence="2" type="ORF">B0A52_09712</name>
</gene>
<feature type="compositionally biased region" description="Low complexity" evidence="1">
    <location>
        <begin position="358"/>
        <end position="370"/>
    </location>
</feature>
<reference evidence="2 3" key="1">
    <citation type="submission" date="2017-03" db="EMBL/GenBank/DDBJ databases">
        <title>Genomes of endolithic fungi from Antarctica.</title>
        <authorList>
            <person name="Coleine C."/>
            <person name="Masonjones S."/>
            <person name="Stajich J.E."/>
        </authorList>
    </citation>
    <scope>NUCLEOTIDE SEQUENCE [LARGE SCALE GENOMIC DNA]</scope>
    <source>
        <strain evidence="2 3">CCFEE 6314</strain>
    </source>
</reference>
<dbReference type="EMBL" id="NAJM01000061">
    <property type="protein sequence ID" value="RVX66481.1"/>
    <property type="molecule type" value="Genomic_DNA"/>
</dbReference>
<evidence type="ECO:0000313" key="3">
    <source>
        <dbReference type="Proteomes" id="UP000288859"/>
    </source>
</evidence>
<proteinExistence type="predicted"/>
<feature type="compositionally biased region" description="Basic and acidic residues" evidence="1">
    <location>
        <begin position="524"/>
        <end position="538"/>
    </location>
</feature>
<dbReference type="OrthoDB" id="284473at2759"/>
<feature type="compositionally biased region" description="Polar residues" evidence="1">
    <location>
        <begin position="211"/>
        <end position="221"/>
    </location>
</feature>
<feature type="region of interest" description="Disordered" evidence="1">
    <location>
        <begin position="409"/>
        <end position="577"/>
    </location>
</feature>
<dbReference type="AlphaFoldDB" id="A0A438MS82"/>
<name>A0A438MS82_EXOME</name>
<feature type="compositionally biased region" description="Polar residues" evidence="1">
    <location>
        <begin position="118"/>
        <end position="129"/>
    </location>
</feature>
<feature type="region of interest" description="Disordered" evidence="1">
    <location>
        <begin position="318"/>
        <end position="381"/>
    </location>
</feature>
<feature type="compositionally biased region" description="Basic and acidic residues" evidence="1">
    <location>
        <begin position="411"/>
        <end position="468"/>
    </location>
</feature>
<protein>
    <submittedName>
        <fullName evidence="2">Uncharacterized protein</fullName>
    </submittedName>
</protein>
<dbReference type="VEuPathDB" id="FungiDB:PV10_03927"/>
<sequence length="825" mass="91501">MSSGMNTTPLDHHRLSTFKHSSTDITTHLDHRISHLTHSILPRQPYLLSVPSDIPYRHSSRFISNWYEGTPFDPSEEQLQYISFLSHQGDHETLLKVEGAWADDYGNRIEDEDLSPRTVPNTGETTPAASTHRKKISLKDYKTKARSPDSSRPPTATRSPQIRTKSPPPESKPHNSENQVTPAPVLKLDSAAEVSPKPSAQRESQTRPDRNSQQLRTSDTPNAAKRRKLSPPFEDNRSVKMPTKVESQSKILKMPRLLSPTLPSPDTSKAMPDLLSPLLPASLTLALSSPSDTLSLGSPAINPQTRTDPVKAILASADLDSSPAVRNGLPPSVNRVRSDSQQSTKDSPVGPAKPVKVALPAKPLSKPPLSNGARPSPGPKQHIVVLKYGKKNRKRVEGLLKFASRSKKALLKNEEVPSKGALDAKPKKDLPARDVLDGMNHADVKPKTQPARQDETKSRVERDAKQRNVLDANSADKKRRVGDSPPTAIKKVKMEAEVDKRPSTPNPSTGKIPSATSKSTFSTPKRDIRSAAMRRVESTDGLDAPTPTGERGRLSTPLAAPKPSPQPLTSSVSREEERQHWVNMHTKYFALGRTIKNEGTSLAPSPNDDASTGHSPKSVALLVEALLCFMINSSAQAQARPRSDAGWATIMPYHIFVFRASRKYPRVHGLVVQLGAVCRQLSHNFDMDRLARDPLPEDFCNSAPTPGSDGNTKTNEDVERYKKQYLRFRDELVHNARCLQTAWLDGPRLLSHEILKRDFPATWSKRIKDSAQRLQDKPTSTHIPKEYYLPLDVNTTAFEAVRFGLAFLQEWAEQEKIDWKTRIDL</sequence>